<gene>
    <name evidence="4" type="ORF">THASP1DRAFT_19719</name>
</gene>
<feature type="non-terminal residue" evidence="4">
    <location>
        <position position="1"/>
    </location>
</feature>
<evidence type="ECO:0000313" key="5">
    <source>
        <dbReference type="Proteomes" id="UP000271241"/>
    </source>
</evidence>
<dbReference type="GO" id="GO:0003677">
    <property type="term" value="F:DNA binding"/>
    <property type="evidence" value="ECO:0007669"/>
    <property type="project" value="UniProtKB-KW"/>
</dbReference>
<dbReference type="AlphaFoldDB" id="A0A4P9XII2"/>
<accession>A0A4P9XII2</accession>
<feature type="domain" description="GCF C-terminal" evidence="3">
    <location>
        <begin position="201"/>
        <end position="485"/>
    </location>
</feature>
<feature type="coiled-coil region" evidence="1">
    <location>
        <begin position="151"/>
        <end position="213"/>
    </location>
</feature>
<dbReference type="InterPro" id="IPR045211">
    <property type="entry name" value="TFP11/STIP/Ntr1"/>
</dbReference>
<proteinExistence type="predicted"/>
<dbReference type="Pfam" id="PF07842">
    <property type="entry name" value="GCFC"/>
    <property type="match status" value="1"/>
</dbReference>
<keyword evidence="1" id="KW-0175">Coiled coil</keyword>
<organism evidence="4 5">
    <name type="scientific">Thamnocephalis sphaerospora</name>
    <dbReference type="NCBI Taxonomy" id="78915"/>
    <lineage>
        <taxon>Eukaryota</taxon>
        <taxon>Fungi</taxon>
        <taxon>Fungi incertae sedis</taxon>
        <taxon>Zoopagomycota</taxon>
        <taxon>Zoopagomycotina</taxon>
        <taxon>Zoopagomycetes</taxon>
        <taxon>Zoopagales</taxon>
        <taxon>Sigmoideomycetaceae</taxon>
        <taxon>Thamnocephalis</taxon>
    </lineage>
</organism>
<evidence type="ECO:0000256" key="1">
    <source>
        <dbReference type="SAM" id="Coils"/>
    </source>
</evidence>
<sequence>IARPIETKLRPGKMGIAYGGFKEKTHQAREDDAKGQAGRVEGDAAVPGWMKTSRGASEKGRGRKKKTVYRTIDEVIADAERESAQLNQKVVDYTGPQARTISSADIRSTPTGSAASTRLMELRHNLGLLTDMARTDVARCGREKRIIESQQSETSSEMERLEKLVTKEEHELTRLKAVNELVTDCRNRARIAAQSEAASMQQYEELLDKLVQQYPVEYRQLELDTLVVSLLAPIMRQQLADWDPLADPTLFLAQVKRWRPHLRTCSDAATGWGVNRAADTAADTQVGLTVWTTLAPVERSREPTMTAYDSMMYHIWLPHSAVALMEAWQPPLLPQFLFSSICDQVLIPKLRRALDDWNPRQDTAGVHTWLHPWLPIMSEHMEELWAPIRHKLSVVLQQWHPSDPSALYVLQPWHGVFRDVDMDALLASAIIPKLTMALRLELNVDPNDEHLAPIDWLAAWLPIIPTVTVAQLLEQEFFPKWLDYLRLWLQHEHSGDDIVKWYMYWKERVPKAVQDHPRIQDGFRKGLDLMNQMVA</sequence>
<name>A0A4P9XII2_9FUNG</name>
<keyword evidence="5" id="KW-1185">Reference proteome</keyword>
<feature type="region of interest" description="Disordered" evidence="2">
    <location>
        <begin position="15"/>
        <end position="62"/>
    </location>
</feature>
<dbReference type="PANTHER" id="PTHR23329:SF1">
    <property type="entry name" value="TUFTELIN-INTERACTING PROTEIN 11"/>
    <property type="match status" value="1"/>
</dbReference>
<evidence type="ECO:0000259" key="3">
    <source>
        <dbReference type="Pfam" id="PF07842"/>
    </source>
</evidence>
<dbReference type="GO" id="GO:0000390">
    <property type="term" value="P:spliceosomal complex disassembly"/>
    <property type="evidence" value="ECO:0007669"/>
    <property type="project" value="InterPro"/>
</dbReference>
<dbReference type="STRING" id="78915.A0A4P9XII2"/>
<reference evidence="5" key="1">
    <citation type="journal article" date="2018" name="Nat. Microbiol.">
        <title>Leveraging single-cell genomics to expand the fungal tree of life.</title>
        <authorList>
            <person name="Ahrendt S.R."/>
            <person name="Quandt C.A."/>
            <person name="Ciobanu D."/>
            <person name="Clum A."/>
            <person name="Salamov A."/>
            <person name="Andreopoulos B."/>
            <person name="Cheng J.F."/>
            <person name="Woyke T."/>
            <person name="Pelin A."/>
            <person name="Henrissat B."/>
            <person name="Reynolds N.K."/>
            <person name="Benny G.L."/>
            <person name="Smith M.E."/>
            <person name="James T.Y."/>
            <person name="Grigoriev I.V."/>
        </authorList>
    </citation>
    <scope>NUCLEOTIDE SEQUENCE [LARGE SCALE GENOMIC DNA]</scope>
    <source>
        <strain evidence="5">RSA 1356</strain>
    </source>
</reference>
<dbReference type="InterPro" id="IPR022783">
    <property type="entry name" value="GCFC_dom"/>
</dbReference>
<keyword evidence="4" id="KW-0238">DNA-binding</keyword>
<dbReference type="OrthoDB" id="4822at2759"/>
<dbReference type="EMBL" id="KZ993108">
    <property type="protein sequence ID" value="RKP05513.1"/>
    <property type="molecule type" value="Genomic_DNA"/>
</dbReference>
<dbReference type="Proteomes" id="UP000271241">
    <property type="component" value="Unassembled WGS sequence"/>
</dbReference>
<evidence type="ECO:0000313" key="4">
    <source>
        <dbReference type="EMBL" id="RKP05513.1"/>
    </source>
</evidence>
<dbReference type="PANTHER" id="PTHR23329">
    <property type="entry name" value="TUFTELIN-INTERACTING PROTEIN 11-RELATED"/>
    <property type="match status" value="1"/>
</dbReference>
<dbReference type="GO" id="GO:0071008">
    <property type="term" value="C:U2-type post-mRNA release spliceosomal complex"/>
    <property type="evidence" value="ECO:0007669"/>
    <property type="project" value="TreeGrafter"/>
</dbReference>
<protein>
    <submittedName>
        <fullName evidence="4">GC-rich sequence DNA-binding factor-like protein-domain-containing protein</fullName>
    </submittedName>
</protein>
<feature type="compositionally biased region" description="Basic and acidic residues" evidence="2">
    <location>
        <begin position="21"/>
        <end position="34"/>
    </location>
</feature>
<evidence type="ECO:0000256" key="2">
    <source>
        <dbReference type="SAM" id="MobiDB-lite"/>
    </source>
</evidence>